<evidence type="ECO:0000313" key="4">
    <source>
        <dbReference type="Proteomes" id="UP000691718"/>
    </source>
</evidence>
<dbReference type="AlphaFoldDB" id="A0A8S3WE78"/>
<organism evidence="3 4">
    <name type="scientific">Parnassius apollo</name>
    <name type="common">Apollo butterfly</name>
    <name type="synonym">Papilio apollo</name>
    <dbReference type="NCBI Taxonomy" id="110799"/>
    <lineage>
        <taxon>Eukaryota</taxon>
        <taxon>Metazoa</taxon>
        <taxon>Ecdysozoa</taxon>
        <taxon>Arthropoda</taxon>
        <taxon>Hexapoda</taxon>
        <taxon>Insecta</taxon>
        <taxon>Pterygota</taxon>
        <taxon>Neoptera</taxon>
        <taxon>Endopterygota</taxon>
        <taxon>Lepidoptera</taxon>
        <taxon>Glossata</taxon>
        <taxon>Ditrysia</taxon>
        <taxon>Papilionoidea</taxon>
        <taxon>Papilionidae</taxon>
        <taxon>Parnassiinae</taxon>
        <taxon>Parnassini</taxon>
        <taxon>Parnassius</taxon>
        <taxon>Parnassius</taxon>
    </lineage>
</organism>
<protein>
    <submittedName>
        <fullName evidence="3">(apollo) hypothetical protein</fullName>
    </submittedName>
</protein>
<dbReference type="Proteomes" id="UP000691718">
    <property type="component" value="Unassembled WGS sequence"/>
</dbReference>
<keyword evidence="1" id="KW-0863">Zinc-finger</keyword>
<evidence type="ECO:0000256" key="1">
    <source>
        <dbReference type="PROSITE-ProRule" id="PRU00042"/>
    </source>
</evidence>
<dbReference type="PROSITE" id="PS00028">
    <property type="entry name" value="ZINC_FINGER_C2H2_1"/>
    <property type="match status" value="1"/>
</dbReference>
<dbReference type="OrthoDB" id="3437960at2759"/>
<reference evidence="3" key="1">
    <citation type="submission" date="2021-04" db="EMBL/GenBank/DDBJ databases">
        <authorList>
            <person name="Tunstrom K."/>
        </authorList>
    </citation>
    <scope>NUCLEOTIDE SEQUENCE</scope>
</reference>
<dbReference type="GO" id="GO:0008270">
    <property type="term" value="F:zinc ion binding"/>
    <property type="evidence" value="ECO:0007669"/>
    <property type="project" value="UniProtKB-KW"/>
</dbReference>
<keyword evidence="1" id="KW-0862">Zinc</keyword>
<keyword evidence="4" id="KW-1185">Reference proteome</keyword>
<proteinExistence type="predicted"/>
<name>A0A8S3WE78_PARAO</name>
<keyword evidence="1" id="KW-0479">Metal-binding</keyword>
<feature type="domain" description="C2H2-type" evidence="2">
    <location>
        <begin position="139"/>
        <end position="167"/>
    </location>
</feature>
<evidence type="ECO:0000259" key="2">
    <source>
        <dbReference type="PROSITE" id="PS50157"/>
    </source>
</evidence>
<evidence type="ECO:0000313" key="3">
    <source>
        <dbReference type="EMBL" id="CAG4953704.1"/>
    </source>
</evidence>
<gene>
    <name evidence="3" type="ORF">PAPOLLO_LOCUS4931</name>
</gene>
<dbReference type="InterPro" id="IPR013087">
    <property type="entry name" value="Znf_C2H2_type"/>
</dbReference>
<dbReference type="EMBL" id="CAJQZP010000288">
    <property type="protein sequence ID" value="CAG4953704.1"/>
    <property type="molecule type" value="Genomic_DNA"/>
</dbReference>
<accession>A0A8S3WE78</accession>
<sequence>MMFDPPDFPYRELSETLRDHYGAEDLFSNDISNNDSVMSVSEIPENVTDQIVAGINSQLSLHSNHSGRHFNLENASITDFAAANLERNTELYVVQPDLLNLEPTLLDDNTVNQFLLPLNTSAGNNKDVEGNGPDLLALHSCAVCHEIFTMEADLLDHTISLHASDNNVNGNQNNLPNNNDTLFESSSGNQNFDTDWLVCSICERVLSTTLEAEPNGENITSQHYLSELTN</sequence>
<dbReference type="PROSITE" id="PS50157">
    <property type="entry name" value="ZINC_FINGER_C2H2_2"/>
    <property type="match status" value="1"/>
</dbReference>
<comment type="caution">
    <text evidence="3">The sequence shown here is derived from an EMBL/GenBank/DDBJ whole genome shotgun (WGS) entry which is preliminary data.</text>
</comment>